<dbReference type="GO" id="GO:0000162">
    <property type="term" value="P:L-tryptophan biosynthetic process"/>
    <property type="evidence" value="ECO:0007669"/>
    <property type="project" value="UniProtKB-UniRule"/>
</dbReference>
<comment type="similarity">
    <text evidence="8">Belongs to the TrpC family.</text>
</comment>
<dbReference type="HAMAP" id="MF_00134_B">
    <property type="entry name" value="IGPS_B"/>
    <property type="match status" value="1"/>
</dbReference>
<dbReference type="InterPro" id="IPR011060">
    <property type="entry name" value="RibuloseP-bd_barrel"/>
</dbReference>
<reference evidence="10" key="2">
    <citation type="submission" date="2006-05" db="EMBL/GenBank/DDBJ databases">
        <title>Sequencing of the draft genome and assembly of Desulfuromonas acetoxidans DSM 684.</title>
        <authorList>
            <consortium name="US DOE Joint Genome Institute (JGI-PGF)"/>
            <person name="Copeland A."/>
            <person name="Lucas S."/>
            <person name="Lapidus A."/>
            <person name="Barry K."/>
            <person name="Detter J.C."/>
            <person name="Glavina del Rio T."/>
            <person name="Hammon N."/>
            <person name="Israni S."/>
            <person name="Dalin E."/>
            <person name="Tice H."/>
            <person name="Bruce D."/>
            <person name="Pitluck S."/>
            <person name="Richardson P."/>
        </authorList>
    </citation>
    <scope>NUCLEOTIDE SEQUENCE [LARGE SCALE GENOMIC DNA]</scope>
    <source>
        <strain evidence="10">DSM 684</strain>
    </source>
</reference>
<dbReference type="GO" id="GO:0004425">
    <property type="term" value="F:indole-3-glycerol-phosphate synthase activity"/>
    <property type="evidence" value="ECO:0007669"/>
    <property type="project" value="UniProtKB-UniRule"/>
</dbReference>
<dbReference type="Pfam" id="PF00218">
    <property type="entry name" value="IGPS"/>
    <property type="match status" value="1"/>
</dbReference>
<dbReference type="Gene3D" id="3.20.20.70">
    <property type="entry name" value="Aldolase class I"/>
    <property type="match status" value="1"/>
</dbReference>
<dbReference type="CDD" id="cd00331">
    <property type="entry name" value="IGPS"/>
    <property type="match status" value="1"/>
</dbReference>
<keyword evidence="5 8" id="KW-0822">Tryptophan biosynthesis</keyword>
<dbReference type="RefSeq" id="WP_006001486.1">
    <property type="nucleotide sequence ID" value="NZ_AAEW02000013.1"/>
</dbReference>
<dbReference type="UniPathway" id="UPA00035">
    <property type="reaction ID" value="UER00043"/>
</dbReference>
<dbReference type="NCBIfam" id="NF001377">
    <property type="entry name" value="PRK00278.2-4"/>
    <property type="match status" value="1"/>
</dbReference>
<dbReference type="OrthoDB" id="9804217at2"/>
<dbReference type="PANTHER" id="PTHR22854:SF2">
    <property type="entry name" value="INDOLE-3-GLYCEROL-PHOSPHATE SYNTHASE"/>
    <property type="match status" value="1"/>
</dbReference>
<dbReference type="AlphaFoldDB" id="Q1JY02"/>
<organism evidence="10 11">
    <name type="scientific">Desulfuromonas acetoxidans (strain DSM 684 / 11070)</name>
    <dbReference type="NCBI Taxonomy" id="281689"/>
    <lineage>
        <taxon>Bacteria</taxon>
        <taxon>Pseudomonadati</taxon>
        <taxon>Thermodesulfobacteriota</taxon>
        <taxon>Desulfuromonadia</taxon>
        <taxon>Desulfuromonadales</taxon>
        <taxon>Desulfuromonadaceae</taxon>
        <taxon>Desulfuromonas</taxon>
    </lineage>
</organism>
<dbReference type="Proteomes" id="UP000005695">
    <property type="component" value="Unassembled WGS sequence"/>
</dbReference>
<dbReference type="NCBIfam" id="NF001373">
    <property type="entry name" value="PRK00278.1-6"/>
    <property type="match status" value="1"/>
</dbReference>
<proteinExistence type="inferred from homology"/>
<comment type="caution">
    <text evidence="10">The sequence shown here is derived from an EMBL/GenBank/DDBJ whole genome shotgun (WGS) entry which is preliminary data.</text>
</comment>
<evidence type="ECO:0000313" key="11">
    <source>
        <dbReference type="Proteomes" id="UP000005695"/>
    </source>
</evidence>
<evidence type="ECO:0000256" key="1">
    <source>
        <dbReference type="ARBA" id="ARBA00001633"/>
    </source>
</evidence>
<dbReference type="InterPro" id="IPR013785">
    <property type="entry name" value="Aldolase_TIM"/>
</dbReference>
<sequence>MILDKILAHKQIEVASAKQRYCVEQLVDWIAQAPATRGFEKCLRQRAVDGVAIIAEVKKGSPSKGIIREDFDPVAIAKGYEAAGATCLSVLTDETFFYGHLDFLQQIAAEVQLPLLRKDFIIDAHQIYEARAFGADAILLIAAALDLSQLQKFHALARELELDVLLEVHNEEELAIALQTDCTLIGVNNRCLKTFVTDLAVSERLLPNIPSSRLVVSESGIQDYASISRLRKAGAGAFLIGESLMREGDFAAKLAQLLGGTGV</sequence>
<comment type="pathway">
    <text evidence="2 8">Amino-acid biosynthesis; L-tryptophan biosynthesis; L-tryptophan from chorismate: step 4/5.</text>
</comment>
<protein>
    <recommendedName>
        <fullName evidence="8">Indole-3-glycerol phosphate synthase</fullName>
        <shortName evidence="8">IGPS</shortName>
        <ecNumber evidence="8">4.1.1.48</ecNumber>
    </recommendedName>
</protein>
<dbReference type="InterPro" id="IPR045186">
    <property type="entry name" value="Indole-3-glycerol_P_synth"/>
</dbReference>
<dbReference type="SUPFAM" id="SSF51366">
    <property type="entry name" value="Ribulose-phoshate binding barrel"/>
    <property type="match status" value="1"/>
</dbReference>
<feature type="domain" description="Indole-3-glycerol phosphate synthase" evidence="9">
    <location>
        <begin position="3"/>
        <end position="257"/>
    </location>
</feature>
<keyword evidence="6 8" id="KW-0057">Aromatic amino acid biosynthesis</keyword>
<dbReference type="InterPro" id="IPR013798">
    <property type="entry name" value="Indole-3-glycerol_P_synth_dom"/>
</dbReference>
<keyword evidence="7 8" id="KW-0456">Lyase</keyword>
<keyword evidence="4 8" id="KW-0210">Decarboxylase</keyword>
<evidence type="ECO:0000256" key="3">
    <source>
        <dbReference type="ARBA" id="ARBA00022605"/>
    </source>
</evidence>
<keyword evidence="11" id="KW-1185">Reference proteome</keyword>
<dbReference type="GO" id="GO:0004640">
    <property type="term" value="F:phosphoribosylanthranilate isomerase activity"/>
    <property type="evidence" value="ECO:0007669"/>
    <property type="project" value="TreeGrafter"/>
</dbReference>
<dbReference type="FunFam" id="3.20.20.70:FF:000024">
    <property type="entry name" value="Indole-3-glycerol phosphate synthase"/>
    <property type="match status" value="1"/>
</dbReference>
<evidence type="ECO:0000259" key="9">
    <source>
        <dbReference type="Pfam" id="PF00218"/>
    </source>
</evidence>
<gene>
    <name evidence="8" type="primary">trpC</name>
    <name evidence="10" type="ORF">Dace_0564</name>
</gene>
<dbReference type="EC" id="4.1.1.48" evidence="8"/>
<comment type="catalytic activity">
    <reaction evidence="1 8">
        <text>1-(2-carboxyphenylamino)-1-deoxy-D-ribulose 5-phosphate + H(+) = (1S,2R)-1-C-(indol-3-yl)glycerol 3-phosphate + CO2 + H2O</text>
        <dbReference type="Rhea" id="RHEA:23476"/>
        <dbReference type="ChEBI" id="CHEBI:15377"/>
        <dbReference type="ChEBI" id="CHEBI:15378"/>
        <dbReference type="ChEBI" id="CHEBI:16526"/>
        <dbReference type="ChEBI" id="CHEBI:58613"/>
        <dbReference type="ChEBI" id="CHEBI:58866"/>
        <dbReference type="EC" id="4.1.1.48"/>
    </reaction>
</comment>
<keyword evidence="3 8" id="KW-0028">Amino-acid biosynthesis</keyword>
<reference evidence="10" key="1">
    <citation type="submission" date="2006-05" db="EMBL/GenBank/DDBJ databases">
        <title>Annotation of the draft genome assembly of Desulfuromonas acetoxidans DSM 684.</title>
        <authorList>
            <consortium name="US DOE Joint Genome Institute (JGI-ORNL)"/>
            <person name="Larimer F."/>
            <person name="Land M."/>
            <person name="Hauser L."/>
        </authorList>
    </citation>
    <scope>NUCLEOTIDE SEQUENCE [LARGE SCALE GENOMIC DNA]</scope>
    <source>
        <strain evidence="10">DSM 684</strain>
    </source>
</reference>
<name>Q1JY02_DESA6</name>
<accession>Q1JY02</accession>
<evidence type="ECO:0000256" key="6">
    <source>
        <dbReference type="ARBA" id="ARBA00023141"/>
    </source>
</evidence>
<evidence type="ECO:0000256" key="8">
    <source>
        <dbReference type="HAMAP-Rule" id="MF_00134"/>
    </source>
</evidence>
<dbReference type="PANTHER" id="PTHR22854">
    <property type="entry name" value="TRYPTOPHAN BIOSYNTHESIS PROTEIN"/>
    <property type="match status" value="1"/>
</dbReference>
<dbReference type="EMBL" id="AAEW02000013">
    <property type="protein sequence ID" value="EAT15194.1"/>
    <property type="molecule type" value="Genomic_DNA"/>
</dbReference>
<evidence type="ECO:0000256" key="4">
    <source>
        <dbReference type="ARBA" id="ARBA00022793"/>
    </source>
</evidence>
<evidence type="ECO:0000256" key="7">
    <source>
        <dbReference type="ARBA" id="ARBA00023239"/>
    </source>
</evidence>
<evidence type="ECO:0000256" key="5">
    <source>
        <dbReference type="ARBA" id="ARBA00022822"/>
    </source>
</evidence>
<evidence type="ECO:0000313" key="10">
    <source>
        <dbReference type="EMBL" id="EAT15194.1"/>
    </source>
</evidence>
<evidence type="ECO:0000256" key="2">
    <source>
        <dbReference type="ARBA" id="ARBA00004696"/>
    </source>
</evidence>